<dbReference type="CDD" id="cd00191">
    <property type="entry name" value="TY"/>
    <property type="match status" value="1"/>
</dbReference>
<gene>
    <name evidence="4" type="ORF">GSOID_T00027006001</name>
</gene>
<evidence type="ECO:0000313" key="4">
    <source>
        <dbReference type="EMBL" id="CBY35201.1"/>
    </source>
</evidence>
<protein>
    <recommendedName>
        <fullName evidence="3">Thyroglobulin type-1 domain-containing protein</fullName>
    </recommendedName>
</protein>
<dbReference type="SUPFAM" id="SSF57610">
    <property type="entry name" value="Thyroglobulin type-1 domain"/>
    <property type="match status" value="1"/>
</dbReference>
<dbReference type="Proteomes" id="UP000011014">
    <property type="component" value="Unassembled WGS sequence"/>
</dbReference>
<comment type="caution">
    <text evidence="2">Lacks conserved residue(s) required for the propagation of feature annotation.</text>
</comment>
<dbReference type="PROSITE" id="PS51162">
    <property type="entry name" value="THYROGLOBULIN_1_2"/>
    <property type="match status" value="1"/>
</dbReference>
<proteinExistence type="predicted"/>
<name>E4YI90_OIKDI</name>
<dbReference type="Pfam" id="PF00086">
    <property type="entry name" value="Thyroglobulin_1"/>
    <property type="match status" value="1"/>
</dbReference>
<feature type="disulfide bond" evidence="2">
    <location>
        <begin position="175"/>
        <end position="182"/>
    </location>
</feature>
<dbReference type="AlphaFoldDB" id="E4YI90"/>
<dbReference type="SMART" id="SM00211">
    <property type="entry name" value="TY"/>
    <property type="match status" value="1"/>
</dbReference>
<sequence length="267" mass="30401">MKVSLFTLPPAFLSYKTESFYSSCSSPAYITNRGRSMPGPFGSLWPIPVALKGHGAAHQRKMKVCTCYIGMFKIPHTETTIYDDDERPDCDEIMKNNQAARFALPENLRPKYWEEETENSLSSSNGPCSELAIIYTQFNKQLTAMGGGLIISLFHQKLKDIPSCDNKGFFQPFQCNRRRTTCWCADAFGKEIPRTRDYLRDMFNLNHLQMSCQRHSEQFHHPTLPFSAEFQEPPQVQLKSSGSSSELSTDTFLSFFDSSIAEKLKRG</sequence>
<evidence type="ECO:0000256" key="1">
    <source>
        <dbReference type="ARBA" id="ARBA00023157"/>
    </source>
</evidence>
<dbReference type="EMBL" id="FN654600">
    <property type="protein sequence ID" value="CBY35201.1"/>
    <property type="molecule type" value="Genomic_DNA"/>
</dbReference>
<reference evidence="4" key="1">
    <citation type="journal article" date="2010" name="Science">
        <title>Plasticity of animal genome architecture unmasked by rapid evolution of a pelagic tunicate.</title>
        <authorList>
            <person name="Denoeud F."/>
            <person name="Henriet S."/>
            <person name="Mungpakdee S."/>
            <person name="Aury J.M."/>
            <person name="Da Silva C."/>
            <person name="Brinkmann H."/>
            <person name="Mikhaleva J."/>
            <person name="Olsen L.C."/>
            <person name="Jubin C."/>
            <person name="Canestro C."/>
            <person name="Bouquet J.M."/>
            <person name="Danks G."/>
            <person name="Poulain J."/>
            <person name="Campsteijn C."/>
            <person name="Adamski M."/>
            <person name="Cross I."/>
            <person name="Yadetie F."/>
            <person name="Muffato M."/>
            <person name="Louis A."/>
            <person name="Butcher S."/>
            <person name="Tsagkogeorga G."/>
            <person name="Konrad A."/>
            <person name="Singh S."/>
            <person name="Jensen M.F."/>
            <person name="Cong E.H."/>
            <person name="Eikeseth-Otteraa H."/>
            <person name="Noel B."/>
            <person name="Anthouard V."/>
            <person name="Porcel B.M."/>
            <person name="Kachouri-Lafond R."/>
            <person name="Nishino A."/>
            <person name="Ugolini M."/>
            <person name="Chourrout P."/>
            <person name="Nishida H."/>
            <person name="Aasland R."/>
            <person name="Huzurbazar S."/>
            <person name="Westhof E."/>
            <person name="Delsuc F."/>
            <person name="Lehrach H."/>
            <person name="Reinhardt R."/>
            <person name="Weissenbach J."/>
            <person name="Roy S.W."/>
            <person name="Artiguenave F."/>
            <person name="Postlethwait J.H."/>
            <person name="Manak J.R."/>
            <person name="Thompson E.M."/>
            <person name="Jaillon O."/>
            <person name="Du Pasquier L."/>
            <person name="Boudinot P."/>
            <person name="Liberles D.A."/>
            <person name="Volff J.N."/>
            <person name="Philippe H."/>
            <person name="Lenhard B."/>
            <person name="Roest Crollius H."/>
            <person name="Wincker P."/>
            <person name="Chourrout D."/>
        </authorList>
    </citation>
    <scope>NUCLEOTIDE SEQUENCE [LARGE SCALE GENOMIC DNA]</scope>
</reference>
<evidence type="ECO:0000256" key="2">
    <source>
        <dbReference type="PROSITE-ProRule" id="PRU00500"/>
    </source>
</evidence>
<dbReference type="Gene3D" id="4.10.800.10">
    <property type="entry name" value="Thyroglobulin type-1"/>
    <property type="match status" value="1"/>
</dbReference>
<keyword evidence="1 2" id="KW-1015">Disulfide bond</keyword>
<feature type="domain" description="Thyroglobulin type-1" evidence="3">
    <location>
        <begin position="151"/>
        <end position="212"/>
    </location>
</feature>
<evidence type="ECO:0000259" key="3">
    <source>
        <dbReference type="PROSITE" id="PS51162"/>
    </source>
</evidence>
<dbReference type="InterPro" id="IPR000716">
    <property type="entry name" value="Thyroglobulin_1"/>
</dbReference>
<accession>E4YI90</accession>
<dbReference type="InterPro" id="IPR036857">
    <property type="entry name" value="Thyroglobulin_1_sf"/>
</dbReference>
<organism evidence="4">
    <name type="scientific">Oikopleura dioica</name>
    <name type="common">Tunicate</name>
    <dbReference type="NCBI Taxonomy" id="34765"/>
    <lineage>
        <taxon>Eukaryota</taxon>
        <taxon>Metazoa</taxon>
        <taxon>Chordata</taxon>
        <taxon>Tunicata</taxon>
        <taxon>Appendicularia</taxon>
        <taxon>Copelata</taxon>
        <taxon>Oikopleuridae</taxon>
        <taxon>Oikopleura</taxon>
    </lineage>
</organism>